<feature type="transmembrane region" description="Helical" evidence="10">
    <location>
        <begin position="389"/>
        <end position="409"/>
    </location>
</feature>
<evidence type="ECO:0000256" key="5">
    <source>
        <dbReference type="ARBA" id="ARBA00022989"/>
    </source>
</evidence>
<dbReference type="PROSITE" id="PS00217">
    <property type="entry name" value="SUGAR_TRANSPORT_2"/>
    <property type="match status" value="1"/>
</dbReference>
<dbReference type="Gene3D" id="1.20.1250.20">
    <property type="entry name" value="MFS general substrate transporter like domains"/>
    <property type="match status" value="1"/>
</dbReference>
<dbReference type="PRINTS" id="PR00171">
    <property type="entry name" value="SUGRTRNSPORT"/>
</dbReference>
<dbReference type="InterPro" id="IPR005829">
    <property type="entry name" value="Sugar_transporter_CS"/>
</dbReference>
<evidence type="ECO:0000256" key="3">
    <source>
        <dbReference type="ARBA" id="ARBA00022448"/>
    </source>
</evidence>
<evidence type="ECO:0000313" key="13">
    <source>
        <dbReference type="Proteomes" id="UP000000561"/>
    </source>
</evidence>
<feature type="transmembrane region" description="Helical" evidence="10">
    <location>
        <begin position="210"/>
        <end position="230"/>
    </location>
</feature>
<dbReference type="KEGG" id="uma:UMAG_11171"/>
<dbReference type="PANTHER" id="PTHR48022">
    <property type="entry name" value="PLASTIDIC GLUCOSE TRANSPORTER 4"/>
    <property type="match status" value="1"/>
</dbReference>
<keyword evidence="13" id="KW-1185">Reference proteome</keyword>
<feature type="transmembrane region" description="Helical" evidence="10">
    <location>
        <begin position="415"/>
        <end position="433"/>
    </location>
</feature>
<evidence type="ECO:0000256" key="1">
    <source>
        <dbReference type="ARBA" id="ARBA00004141"/>
    </source>
</evidence>
<dbReference type="InterPro" id="IPR005828">
    <property type="entry name" value="MFS_sugar_transport-like"/>
</dbReference>
<evidence type="ECO:0000259" key="11">
    <source>
        <dbReference type="PROSITE" id="PS50850"/>
    </source>
</evidence>
<evidence type="ECO:0000256" key="9">
    <source>
        <dbReference type="SAM" id="MobiDB-lite"/>
    </source>
</evidence>
<feature type="compositionally biased region" description="Polar residues" evidence="9">
    <location>
        <begin position="1"/>
        <end position="13"/>
    </location>
</feature>
<feature type="transmembrane region" description="Helical" evidence="10">
    <location>
        <begin position="236"/>
        <end position="257"/>
    </location>
</feature>
<feature type="transmembrane region" description="Helical" evidence="10">
    <location>
        <begin position="360"/>
        <end position="382"/>
    </location>
</feature>
<dbReference type="InParanoid" id="A0A0D1CH63"/>
<dbReference type="PANTHER" id="PTHR48022:SF73">
    <property type="entry name" value="METABOLITE TRANSPORT PROTEIN YDL199C-RELATED"/>
    <property type="match status" value="1"/>
</dbReference>
<evidence type="ECO:0000256" key="6">
    <source>
        <dbReference type="ARBA" id="ARBA00023136"/>
    </source>
</evidence>
<evidence type="ECO:0000256" key="4">
    <source>
        <dbReference type="ARBA" id="ARBA00022692"/>
    </source>
</evidence>
<dbReference type="InterPro" id="IPR020846">
    <property type="entry name" value="MFS_dom"/>
</dbReference>
<dbReference type="InterPro" id="IPR003663">
    <property type="entry name" value="Sugar/inositol_transpt"/>
</dbReference>
<evidence type="ECO:0000256" key="10">
    <source>
        <dbReference type="SAM" id="Phobius"/>
    </source>
</evidence>
<keyword evidence="4 10" id="KW-0812">Transmembrane</keyword>
<feature type="transmembrane region" description="Helical" evidence="10">
    <location>
        <begin position="114"/>
        <end position="135"/>
    </location>
</feature>
<evidence type="ECO:0000256" key="2">
    <source>
        <dbReference type="ARBA" id="ARBA00010992"/>
    </source>
</evidence>
<feature type="region of interest" description="Disordered" evidence="9">
    <location>
        <begin position="1"/>
        <end position="57"/>
    </location>
</feature>
<keyword evidence="5 10" id="KW-1133">Transmembrane helix</keyword>
<dbReference type="EMBL" id="CM003140">
    <property type="protein sequence ID" value="KIS72312.1"/>
    <property type="molecule type" value="Genomic_DNA"/>
</dbReference>
<dbReference type="GO" id="GO:0016020">
    <property type="term" value="C:membrane"/>
    <property type="evidence" value="ECO:0000318"/>
    <property type="project" value="GO_Central"/>
</dbReference>
<keyword evidence="6 10" id="KW-0472">Membrane</keyword>
<feature type="transmembrane region" description="Helical" evidence="10">
    <location>
        <begin position="74"/>
        <end position="94"/>
    </location>
</feature>
<dbReference type="PROSITE" id="PS50850">
    <property type="entry name" value="MFS"/>
    <property type="match status" value="1"/>
</dbReference>
<dbReference type="InterPro" id="IPR036259">
    <property type="entry name" value="MFS_trans_sf"/>
</dbReference>
<proteinExistence type="inferred from homology"/>
<dbReference type="Proteomes" id="UP000000561">
    <property type="component" value="Chromosome 1"/>
</dbReference>
<organism evidence="12 13">
    <name type="scientific">Mycosarcoma maydis</name>
    <name type="common">Corn smut fungus</name>
    <name type="synonym">Ustilago maydis</name>
    <dbReference type="NCBI Taxonomy" id="5270"/>
    <lineage>
        <taxon>Eukaryota</taxon>
        <taxon>Fungi</taxon>
        <taxon>Dikarya</taxon>
        <taxon>Basidiomycota</taxon>
        <taxon>Ustilaginomycotina</taxon>
        <taxon>Ustilaginomycetes</taxon>
        <taxon>Ustilaginales</taxon>
        <taxon>Ustilaginaceae</taxon>
        <taxon>Mycosarcoma</taxon>
    </lineage>
</organism>
<dbReference type="AlphaFoldDB" id="A0A0D1CH63"/>
<dbReference type="GeneID" id="23567085"/>
<comment type="catalytic activity">
    <reaction evidence="7">
        <text>myo-inositol(out) + H(+)(out) = myo-inositol(in) + H(+)(in)</text>
        <dbReference type="Rhea" id="RHEA:60364"/>
        <dbReference type="ChEBI" id="CHEBI:15378"/>
        <dbReference type="ChEBI" id="CHEBI:17268"/>
    </reaction>
</comment>
<feature type="transmembrane region" description="Helical" evidence="10">
    <location>
        <begin position="324"/>
        <end position="348"/>
    </location>
</feature>
<gene>
    <name evidence="12" type="ORF">UMAG_11171</name>
</gene>
<feature type="compositionally biased region" description="Acidic residues" evidence="9">
    <location>
        <begin position="527"/>
        <end position="543"/>
    </location>
</feature>
<comment type="subcellular location">
    <subcellularLocation>
        <location evidence="1">Membrane</location>
        <topology evidence="1">Multi-pass membrane protein</topology>
    </subcellularLocation>
</comment>
<feature type="region of interest" description="Disordered" evidence="9">
    <location>
        <begin position="623"/>
        <end position="645"/>
    </location>
</feature>
<evidence type="ECO:0000313" key="12">
    <source>
        <dbReference type="EMBL" id="KIS72312.1"/>
    </source>
</evidence>
<dbReference type="SUPFAM" id="SSF103473">
    <property type="entry name" value="MFS general substrate transporter"/>
    <property type="match status" value="1"/>
</dbReference>
<evidence type="ECO:0000256" key="7">
    <source>
        <dbReference type="ARBA" id="ARBA00049119"/>
    </source>
</evidence>
<name>A0A0D1CH63_MYCMD</name>
<comment type="similarity">
    <text evidence="2 8">Belongs to the major facilitator superfamily. Sugar transporter (TC 2.A.1.1) family.</text>
</comment>
<feature type="domain" description="Major facilitator superfamily (MFS) profile" evidence="11">
    <location>
        <begin position="78"/>
        <end position="508"/>
    </location>
</feature>
<dbReference type="NCBIfam" id="TIGR00879">
    <property type="entry name" value="SP"/>
    <property type="match status" value="1"/>
</dbReference>
<feature type="compositionally biased region" description="Polar residues" evidence="9">
    <location>
        <begin position="37"/>
        <end position="49"/>
    </location>
</feature>
<feature type="transmembrane region" description="Helical" evidence="10">
    <location>
        <begin position="171"/>
        <end position="189"/>
    </location>
</feature>
<evidence type="ECO:0000256" key="8">
    <source>
        <dbReference type="RuleBase" id="RU003346"/>
    </source>
</evidence>
<reference evidence="12 13" key="1">
    <citation type="journal article" date="2006" name="Nature">
        <title>Insights from the genome of the biotrophic fungal plant pathogen Ustilago maydis.</title>
        <authorList>
            <person name="Kamper J."/>
            <person name="Kahmann R."/>
            <person name="Bolker M."/>
            <person name="Ma L.J."/>
            <person name="Brefort T."/>
            <person name="Saville B.J."/>
            <person name="Banuett F."/>
            <person name="Kronstad J.W."/>
            <person name="Gold S.E."/>
            <person name="Muller O."/>
            <person name="Perlin M.H."/>
            <person name="Wosten H.A."/>
            <person name="de Vries R."/>
            <person name="Ruiz-Herrera J."/>
            <person name="Reynaga-Pena C.G."/>
            <person name="Snetselaar K."/>
            <person name="McCann M."/>
            <person name="Perez-Martin J."/>
            <person name="Feldbrugge M."/>
            <person name="Basse C.W."/>
            <person name="Steinberg G."/>
            <person name="Ibeas J.I."/>
            <person name="Holloman W."/>
            <person name="Guzman P."/>
            <person name="Farman M."/>
            <person name="Stajich J.E."/>
            <person name="Sentandreu R."/>
            <person name="Gonzalez-Prieto J.M."/>
            <person name="Kennell J.C."/>
            <person name="Molina L."/>
            <person name="Schirawski J."/>
            <person name="Mendoza-Mendoza A."/>
            <person name="Greilinger D."/>
            <person name="Munch K."/>
            <person name="Rossel N."/>
            <person name="Scherer M."/>
            <person name="Vranes M."/>
            <person name="Ladendorf O."/>
            <person name="Vincon V."/>
            <person name="Fuchs U."/>
            <person name="Sandrock B."/>
            <person name="Meng S."/>
            <person name="Ho E.C."/>
            <person name="Cahill M.J."/>
            <person name="Boyce K.J."/>
            <person name="Klose J."/>
            <person name="Klosterman S.J."/>
            <person name="Deelstra H.J."/>
            <person name="Ortiz-Castellanos L."/>
            <person name="Li W."/>
            <person name="Sanchez-Alonso P."/>
            <person name="Schreier P.H."/>
            <person name="Hauser-Hahn I."/>
            <person name="Vaupel M."/>
            <person name="Koopmann E."/>
            <person name="Friedrich G."/>
            <person name="Voss H."/>
            <person name="Schluter T."/>
            <person name="Margolis J."/>
            <person name="Platt D."/>
            <person name="Swimmer C."/>
            <person name="Gnirke A."/>
            <person name="Chen F."/>
            <person name="Vysotskaia V."/>
            <person name="Mannhaupt G."/>
            <person name="Guldener U."/>
            <person name="Munsterkotter M."/>
            <person name="Haase D."/>
            <person name="Oesterheld M."/>
            <person name="Mewes H.W."/>
            <person name="Mauceli E.W."/>
            <person name="DeCaprio D."/>
            <person name="Wade C.M."/>
            <person name="Butler J."/>
            <person name="Young S."/>
            <person name="Jaffe D.B."/>
            <person name="Calvo S."/>
            <person name="Nusbaum C."/>
            <person name="Galagan J."/>
            <person name="Birren B.W."/>
        </authorList>
    </citation>
    <scope>NUCLEOTIDE SEQUENCE [LARGE SCALE GENOMIC DNA]</scope>
    <source>
        <strain evidence="13">DSM 14603 / FGSC 9021 / UM521</strain>
    </source>
</reference>
<dbReference type="eggNOG" id="KOG0254">
    <property type="taxonomic scope" value="Eukaryota"/>
</dbReference>
<protein>
    <recommendedName>
        <fullName evidence="11">Major facilitator superfamily (MFS) profile domain-containing protein</fullName>
    </recommendedName>
</protein>
<accession>A0A0D1CH63</accession>
<feature type="compositionally biased region" description="Basic and acidic residues" evidence="9">
    <location>
        <begin position="626"/>
        <end position="645"/>
    </location>
</feature>
<dbReference type="VEuPathDB" id="FungiDB:UMAG_11171"/>
<dbReference type="RefSeq" id="XP_011386723.1">
    <property type="nucleotide sequence ID" value="XM_011388421.1"/>
</dbReference>
<feature type="transmembrane region" description="Helical" evidence="10">
    <location>
        <begin position="485"/>
        <end position="504"/>
    </location>
</feature>
<feature type="compositionally biased region" description="Polar residues" evidence="9">
    <location>
        <begin position="20"/>
        <end position="30"/>
    </location>
</feature>
<dbReference type="GO" id="GO:0005351">
    <property type="term" value="F:carbohydrate:proton symporter activity"/>
    <property type="evidence" value="ECO:0000318"/>
    <property type="project" value="GO_Central"/>
</dbReference>
<dbReference type="GO" id="GO:0008643">
    <property type="term" value="P:carbohydrate transport"/>
    <property type="evidence" value="ECO:0000318"/>
    <property type="project" value="GO_Central"/>
</dbReference>
<dbReference type="Pfam" id="PF00083">
    <property type="entry name" value="Sugar_tr"/>
    <property type="match status" value="1"/>
</dbReference>
<feature type="region of interest" description="Disordered" evidence="9">
    <location>
        <begin position="525"/>
        <end position="596"/>
    </location>
</feature>
<sequence>MSASQSRTSTRPSSEVERNTYANGSTTSRGNGHARQRSNTASSVRSNGTVRAPRVSMEDNTSPLARFGIKGDGLMLFVTCFASLGVFLFGYDQGVMSGIITGPYFKAYFKHPTAYEIGTLVASLELGALVTSLACGRLADIFGRKNTLFWGAVIFSVGGAIQTFTSGYDTMLIGRVISGLGVGVLSMIVPTYQSEISPAENRGKLACIEFTGNIIGYASSVWVDYFSSFIESDLSWRLPLSLQVVIGATLAFGSVLLPESPRWLLDKDMDEQGMRVLADLHGAGDPNEPRAKLEFREIKENVLYLRKQGDNSYKRMLTQYRYRTMIAMSSQMFAQLVGINSVCYYLPMILESAGWIGRDALLMTGVNGIIYTLATVPTWFLIDLWGRRIILLSGAIGCGAALTACSYFMYLDQSYTPQAVVGCIIVFNAWFGYSWGPVPWLYPPEILPLAFRAKGASLATATNWSFNWLVGELTPILMEKIAWRLYLILAFFAGLAFVTVYFGYPETSGVPLEEIGALFGDEINVPQDEEDDDDDDDQQDEDGQGGSGERIRPRVSVDGSQDGAEYTPRPIRRSISSHPRLQSEEERAARAAAARVAAEERQVAQSFFRLGGGGPFGWVSRLLRGGKREGPPDRSLYEQISRDEH</sequence>
<dbReference type="OrthoDB" id="648285at2759"/>
<dbReference type="InterPro" id="IPR050360">
    <property type="entry name" value="MFS_Sugar_Transporters"/>
</dbReference>
<keyword evidence="3 8" id="KW-0813">Transport</keyword>
<dbReference type="FunFam" id="1.20.1250.20:FF:000119">
    <property type="entry name" value="MFS monosaccharide transporter, putative"/>
    <property type="match status" value="1"/>
</dbReference>
<feature type="transmembrane region" description="Helical" evidence="10">
    <location>
        <begin position="147"/>
        <end position="165"/>
    </location>
</feature>